<evidence type="ECO:0000313" key="2">
    <source>
        <dbReference type="Proteomes" id="UP000046393"/>
    </source>
</evidence>
<feature type="region of interest" description="Disordered" evidence="1">
    <location>
        <begin position="311"/>
        <end position="338"/>
    </location>
</feature>
<reference evidence="3" key="1">
    <citation type="submission" date="2017-02" db="UniProtKB">
        <authorList>
            <consortium name="WormBaseParasite"/>
        </authorList>
    </citation>
    <scope>IDENTIFICATION</scope>
</reference>
<organism evidence="2 3">
    <name type="scientific">Syphacia muris</name>
    <dbReference type="NCBI Taxonomy" id="451379"/>
    <lineage>
        <taxon>Eukaryota</taxon>
        <taxon>Metazoa</taxon>
        <taxon>Ecdysozoa</taxon>
        <taxon>Nematoda</taxon>
        <taxon>Chromadorea</taxon>
        <taxon>Rhabditida</taxon>
        <taxon>Spirurina</taxon>
        <taxon>Oxyuridomorpha</taxon>
        <taxon>Oxyuroidea</taxon>
        <taxon>Oxyuridae</taxon>
        <taxon>Syphacia</taxon>
    </lineage>
</organism>
<evidence type="ECO:0000313" key="3">
    <source>
        <dbReference type="WBParaSite" id="SMUV_0000189001-mRNA-1"/>
    </source>
</evidence>
<accession>A0A0N5ACL4</accession>
<name>A0A0N5ACL4_9BILA</name>
<protein>
    <submittedName>
        <fullName evidence="3">DUF1758 domain-containing protein</fullName>
    </submittedName>
</protein>
<dbReference type="AlphaFoldDB" id="A0A0N5ACL4"/>
<dbReference type="Proteomes" id="UP000046393">
    <property type="component" value="Unplaced"/>
</dbReference>
<dbReference type="WBParaSite" id="SMUV_0000189001-mRNA-1">
    <property type="protein sequence ID" value="SMUV_0000189001-mRNA-1"/>
    <property type="gene ID" value="SMUV_0000189001"/>
</dbReference>
<feature type="compositionally biased region" description="Acidic residues" evidence="1">
    <location>
        <begin position="329"/>
        <end position="338"/>
    </location>
</feature>
<proteinExistence type="predicted"/>
<sequence>TERKSPDDLGSSEKGNERIQNYGSELKINCDLRRGKETSMNKVRDHPKFSRKSSAYLITTDRKSNRLSRTKSSRSCVFCIGSHYNDECKIYPDRLARMNKVLELHLCDKCLRSGHLREACRTAVRPCYYCKEDYHSRCLCPVKFGKVSQSLSEEEPQRERRIPINTMVCQISDEDVNKDVSKERVESKHLRIRKKSLIGMKVTLVNLYDHRLKIRTVGFLDSGSDCSYVDEDIARRLKLKLSRPIEEEVKMFDSRNIRKLKFITTTVTVLTKLGAEEIRVASEDGLLQAVEDARDFIIRLEIEIEKAGESLKNDKEKSSHTTSKKTVSDDEDEDDEGV</sequence>
<dbReference type="STRING" id="451379.A0A0N5ACL4"/>
<evidence type="ECO:0000256" key="1">
    <source>
        <dbReference type="SAM" id="MobiDB-lite"/>
    </source>
</evidence>
<keyword evidence="2" id="KW-1185">Reference proteome</keyword>